<evidence type="ECO:0000313" key="2">
    <source>
        <dbReference type="EMBL" id="CCF34274.1"/>
    </source>
</evidence>
<reference evidence="3" key="1">
    <citation type="journal article" date="2012" name="Nat. Genet.">
        <title>Lifestyle transitions in plant pathogenic Colletotrichum fungi deciphered by genome and transcriptome analyses.</title>
        <authorList>
            <person name="O'Connell R.J."/>
            <person name="Thon M.R."/>
            <person name="Hacquard S."/>
            <person name="Amyotte S.G."/>
            <person name="Kleemann J."/>
            <person name="Torres M.F."/>
            <person name="Damm U."/>
            <person name="Buiate E.A."/>
            <person name="Epstein L."/>
            <person name="Alkan N."/>
            <person name="Altmueller J."/>
            <person name="Alvarado-Balderrama L."/>
            <person name="Bauser C.A."/>
            <person name="Becker C."/>
            <person name="Birren B.W."/>
            <person name="Chen Z."/>
            <person name="Choi J."/>
            <person name="Crouch J.A."/>
            <person name="Duvick J.P."/>
            <person name="Farman M.A."/>
            <person name="Gan P."/>
            <person name="Heiman D."/>
            <person name="Henrissat B."/>
            <person name="Howard R.J."/>
            <person name="Kabbage M."/>
            <person name="Koch C."/>
            <person name="Kracher B."/>
            <person name="Kubo Y."/>
            <person name="Law A.D."/>
            <person name="Lebrun M.-H."/>
            <person name="Lee Y.-H."/>
            <person name="Miyara I."/>
            <person name="Moore N."/>
            <person name="Neumann U."/>
            <person name="Nordstroem K."/>
            <person name="Panaccione D.G."/>
            <person name="Panstruga R."/>
            <person name="Place M."/>
            <person name="Proctor R.H."/>
            <person name="Prusky D."/>
            <person name="Rech G."/>
            <person name="Reinhardt R."/>
            <person name="Rollins J.A."/>
            <person name="Rounsley S."/>
            <person name="Schardl C.L."/>
            <person name="Schwartz D.C."/>
            <person name="Shenoy N."/>
            <person name="Shirasu K."/>
            <person name="Sikhakolli U.R."/>
            <person name="Stueber K."/>
            <person name="Sukno S.A."/>
            <person name="Sweigard J.A."/>
            <person name="Takano Y."/>
            <person name="Takahara H."/>
            <person name="Trail F."/>
            <person name="van der Does H.C."/>
            <person name="Voll L.M."/>
            <person name="Will I."/>
            <person name="Young S."/>
            <person name="Zeng Q."/>
            <person name="Zhang J."/>
            <person name="Zhou S."/>
            <person name="Dickman M.B."/>
            <person name="Schulze-Lefert P."/>
            <person name="Ver Loren van Themaat E."/>
            <person name="Ma L.-J."/>
            <person name="Vaillancourt L.J."/>
        </authorList>
    </citation>
    <scope>NUCLEOTIDE SEQUENCE [LARGE SCALE GENOMIC DNA]</scope>
    <source>
        <strain evidence="3">IMI 349063</strain>
    </source>
</reference>
<protein>
    <submittedName>
        <fullName evidence="2">Uncharacterized protein</fullName>
    </submittedName>
</protein>
<organism evidence="2 3">
    <name type="scientific">Colletotrichum higginsianum (strain IMI 349063)</name>
    <name type="common">Crucifer anthracnose fungus</name>
    <dbReference type="NCBI Taxonomy" id="759273"/>
    <lineage>
        <taxon>Eukaryota</taxon>
        <taxon>Fungi</taxon>
        <taxon>Dikarya</taxon>
        <taxon>Ascomycota</taxon>
        <taxon>Pezizomycotina</taxon>
        <taxon>Sordariomycetes</taxon>
        <taxon>Hypocreomycetidae</taxon>
        <taxon>Glomerellales</taxon>
        <taxon>Glomerellaceae</taxon>
        <taxon>Colletotrichum</taxon>
        <taxon>Colletotrichum destructivum species complex</taxon>
    </lineage>
</organism>
<feature type="region of interest" description="Disordered" evidence="1">
    <location>
        <begin position="1"/>
        <end position="23"/>
    </location>
</feature>
<gene>
    <name evidence="2" type="ORF">CH063_06300</name>
</gene>
<dbReference type="AlphaFoldDB" id="H1V222"/>
<dbReference type="EMBL" id="CACQ02001080">
    <property type="protein sequence ID" value="CCF34274.1"/>
    <property type="molecule type" value="Genomic_DNA"/>
</dbReference>
<dbReference type="Proteomes" id="UP000007174">
    <property type="component" value="Unassembled WGS sequence"/>
</dbReference>
<sequence length="75" mass="8227">MVGKSAENGAGRGNENEHGRGLWTRTWGAQSFALPQRPRSHDECFCAGNAARSWPRECVSQPSVARGRGVRQCNE</sequence>
<name>H1V222_COLHI</name>
<accession>H1V222</accession>
<evidence type="ECO:0000313" key="3">
    <source>
        <dbReference type="Proteomes" id="UP000007174"/>
    </source>
</evidence>
<proteinExistence type="predicted"/>
<dbReference type="HOGENOM" id="CLU_2670933_0_0_1"/>
<evidence type="ECO:0000256" key="1">
    <source>
        <dbReference type="SAM" id="MobiDB-lite"/>
    </source>
</evidence>